<protein>
    <submittedName>
        <fullName evidence="1">Uncharacterized protein</fullName>
    </submittedName>
</protein>
<comment type="caution">
    <text evidence="1">The sequence shown here is derived from an EMBL/GenBank/DDBJ whole genome shotgun (WGS) entry which is preliminary data.</text>
</comment>
<dbReference type="AlphaFoldDB" id="A0AAV5V396"/>
<evidence type="ECO:0000313" key="2">
    <source>
        <dbReference type="Proteomes" id="UP001432322"/>
    </source>
</evidence>
<accession>A0AAV5V396</accession>
<proteinExistence type="predicted"/>
<gene>
    <name evidence="1" type="ORF">PFISCL1PPCAC_4160</name>
</gene>
<dbReference type="EMBL" id="BTSY01000002">
    <property type="protein sequence ID" value="GMT12863.1"/>
    <property type="molecule type" value="Genomic_DNA"/>
</dbReference>
<sequence>NLHKSYTNRAKMTTSRIIFLIFLTVFNSIDSLRCLHKATVQENIAVGPLNTNLEVTVGEGKINCDAGLDRCANFAKMSVVDFLKLDTAKSVANVALIEGQIYGYACMSAADCTTIKAASGKNCLPTPAGSSCCCDSDDCTGDSGSNLPILAGISLIAARILTK</sequence>
<keyword evidence="2" id="KW-1185">Reference proteome</keyword>
<feature type="non-terminal residue" evidence="1">
    <location>
        <position position="1"/>
    </location>
</feature>
<evidence type="ECO:0000313" key="1">
    <source>
        <dbReference type="EMBL" id="GMT12863.1"/>
    </source>
</evidence>
<organism evidence="1 2">
    <name type="scientific">Pristionchus fissidentatus</name>
    <dbReference type="NCBI Taxonomy" id="1538716"/>
    <lineage>
        <taxon>Eukaryota</taxon>
        <taxon>Metazoa</taxon>
        <taxon>Ecdysozoa</taxon>
        <taxon>Nematoda</taxon>
        <taxon>Chromadorea</taxon>
        <taxon>Rhabditida</taxon>
        <taxon>Rhabditina</taxon>
        <taxon>Diplogasteromorpha</taxon>
        <taxon>Diplogasteroidea</taxon>
        <taxon>Neodiplogasteridae</taxon>
        <taxon>Pristionchus</taxon>
    </lineage>
</organism>
<reference evidence="1" key="1">
    <citation type="submission" date="2023-10" db="EMBL/GenBank/DDBJ databases">
        <title>Genome assembly of Pristionchus species.</title>
        <authorList>
            <person name="Yoshida K."/>
            <person name="Sommer R.J."/>
        </authorList>
    </citation>
    <scope>NUCLEOTIDE SEQUENCE</scope>
    <source>
        <strain evidence="1">RS5133</strain>
    </source>
</reference>
<name>A0AAV5V396_9BILA</name>
<dbReference type="Proteomes" id="UP001432322">
    <property type="component" value="Unassembled WGS sequence"/>
</dbReference>